<evidence type="ECO:0008006" key="4">
    <source>
        <dbReference type="Google" id="ProtNLM"/>
    </source>
</evidence>
<protein>
    <recommendedName>
        <fullName evidence="4">Secreted protein</fullName>
    </recommendedName>
</protein>
<dbReference type="EMBL" id="BMQQ01000026">
    <property type="protein sequence ID" value="GGT53758.1"/>
    <property type="molecule type" value="Genomic_DNA"/>
</dbReference>
<keyword evidence="1" id="KW-0732">Signal</keyword>
<reference evidence="2" key="1">
    <citation type="journal article" date="2014" name="Int. J. Syst. Evol. Microbiol.">
        <title>Complete genome sequence of Corynebacterium casei LMG S-19264T (=DSM 44701T), isolated from a smear-ripened cheese.</title>
        <authorList>
            <consortium name="US DOE Joint Genome Institute (JGI-PGF)"/>
            <person name="Walter F."/>
            <person name="Albersmeier A."/>
            <person name="Kalinowski J."/>
            <person name="Ruckert C."/>
        </authorList>
    </citation>
    <scope>NUCLEOTIDE SEQUENCE</scope>
    <source>
        <strain evidence="2">JCM 3172</strain>
    </source>
</reference>
<accession>A0A918HDU6</accession>
<feature type="chain" id="PRO_5037769706" description="Secreted protein" evidence="1">
    <location>
        <begin position="42"/>
        <end position="166"/>
    </location>
</feature>
<evidence type="ECO:0000313" key="2">
    <source>
        <dbReference type="EMBL" id="GGT53758.1"/>
    </source>
</evidence>
<evidence type="ECO:0000256" key="1">
    <source>
        <dbReference type="SAM" id="SignalP"/>
    </source>
</evidence>
<dbReference type="Proteomes" id="UP000619486">
    <property type="component" value="Unassembled WGS sequence"/>
</dbReference>
<organism evidence="2 3">
    <name type="scientific">Streptomyces purpureus</name>
    <dbReference type="NCBI Taxonomy" id="1951"/>
    <lineage>
        <taxon>Bacteria</taxon>
        <taxon>Bacillati</taxon>
        <taxon>Actinomycetota</taxon>
        <taxon>Actinomycetes</taxon>
        <taxon>Kitasatosporales</taxon>
        <taxon>Streptomycetaceae</taxon>
        <taxon>Streptomyces</taxon>
    </lineage>
</organism>
<sequence length="166" mass="18015">MRPSIRRAPATPLRATFTTVLSCLALASGALVLTTAPPAAASPADCQNWRAPDAATEKWTVTSTPLTTGYTLPYNRRQVELRAGNINGVQHGWARITGYTKAGDKYWMDVSRDGGRSWIQCGPFTLTREGQSPWTPAHAASPDPNLRFRACGRAVDEGQSACGPWW</sequence>
<keyword evidence="3" id="KW-1185">Reference proteome</keyword>
<evidence type="ECO:0000313" key="3">
    <source>
        <dbReference type="Proteomes" id="UP000619486"/>
    </source>
</evidence>
<reference evidence="2" key="2">
    <citation type="submission" date="2020-09" db="EMBL/GenBank/DDBJ databases">
        <authorList>
            <person name="Sun Q."/>
            <person name="Ohkuma M."/>
        </authorList>
    </citation>
    <scope>NUCLEOTIDE SEQUENCE</scope>
    <source>
        <strain evidence="2">JCM 3172</strain>
    </source>
</reference>
<gene>
    <name evidence="2" type="ORF">GCM10014713_54550</name>
</gene>
<name>A0A918HDU6_9ACTN</name>
<feature type="signal peptide" evidence="1">
    <location>
        <begin position="1"/>
        <end position="41"/>
    </location>
</feature>
<comment type="caution">
    <text evidence="2">The sequence shown here is derived from an EMBL/GenBank/DDBJ whole genome shotgun (WGS) entry which is preliminary data.</text>
</comment>
<proteinExistence type="predicted"/>
<dbReference type="AlphaFoldDB" id="A0A918HDU6"/>
<dbReference type="RefSeq" id="WP_019888095.1">
    <property type="nucleotide sequence ID" value="NZ_BMQQ01000026.1"/>
</dbReference>